<accession>A0ABR1XSL5</accession>
<keyword evidence="3" id="KW-1185">Reference proteome</keyword>
<feature type="region of interest" description="Disordered" evidence="1">
    <location>
        <begin position="54"/>
        <end position="98"/>
    </location>
</feature>
<protein>
    <submittedName>
        <fullName evidence="2">Uncharacterized protein</fullName>
    </submittedName>
</protein>
<reference evidence="2 3" key="1">
    <citation type="journal article" date="2022" name="G3 (Bethesda)">
        <title>Enemy or ally: a genomic approach to elucidate the lifestyle of Phyllosticta citrichinaensis.</title>
        <authorList>
            <person name="Buijs V.A."/>
            <person name="Groenewald J.Z."/>
            <person name="Haridas S."/>
            <person name="LaButti K.M."/>
            <person name="Lipzen A."/>
            <person name="Martin F.M."/>
            <person name="Barry K."/>
            <person name="Grigoriev I.V."/>
            <person name="Crous P.W."/>
            <person name="Seidl M.F."/>
        </authorList>
    </citation>
    <scope>NUCLEOTIDE SEQUENCE [LARGE SCALE GENOMIC DNA]</scope>
    <source>
        <strain evidence="2 3">CBS 129764</strain>
    </source>
</reference>
<sequence length="135" mass="14487">MSSSSTPSTTSTPQAISVFIDDDRLYHGDKNDRSTWCQLPAWADPGDKCNCGKMQKARPRATPCPWAKPTITTTTPPPPPPPPRWPKSPPPTPCIRPQTARLPVLPESEGGASMCDKALTLPPAFCTTPGAPTRP</sequence>
<dbReference type="Proteomes" id="UP001456524">
    <property type="component" value="Unassembled WGS sequence"/>
</dbReference>
<feature type="compositionally biased region" description="Pro residues" evidence="1">
    <location>
        <begin position="75"/>
        <end position="94"/>
    </location>
</feature>
<dbReference type="EMBL" id="JBBWUH010000005">
    <property type="protein sequence ID" value="KAK8166273.1"/>
    <property type="molecule type" value="Genomic_DNA"/>
</dbReference>
<evidence type="ECO:0000313" key="2">
    <source>
        <dbReference type="EMBL" id="KAK8166273.1"/>
    </source>
</evidence>
<comment type="caution">
    <text evidence="2">The sequence shown here is derived from an EMBL/GenBank/DDBJ whole genome shotgun (WGS) entry which is preliminary data.</text>
</comment>
<evidence type="ECO:0000256" key="1">
    <source>
        <dbReference type="SAM" id="MobiDB-lite"/>
    </source>
</evidence>
<name>A0ABR1XSL5_9PEZI</name>
<organism evidence="2 3">
    <name type="scientific">Phyllosticta citrichinensis</name>
    <dbReference type="NCBI Taxonomy" id="1130410"/>
    <lineage>
        <taxon>Eukaryota</taxon>
        <taxon>Fungi</taxon>
        <taxon>Dikarya</taxon>
        <taxon>Ascomycota</taxon>
        <taxon>Pezizomycotina</taxon>
        <taxon>Dothideomycetes</taxon>
        <taxon>Dothideomycetes incertae sedis</taxon>
        <taxon>Botryosphaeriales</taxon>
        <taxon>Phyllostictaceae</taxon>
        <taxon>Phyllosticta</taxon>
    </lineage>
</organism>
<proteinExistence type="predicted"/>
<gene>
    <name evidence="2" type="ORF">IWX90DRAFT_414688</name>
</gene>
<evidence type="ECO:0000313" key="3">
    <source>
        <dbReference type="Proteomes" id="UP001456524"/>
    </source>
</evidence>